<dbReference type="PROSITE" id="PS50932">
    <property type="entry name" value="HTH_LACI_2"/>
    <property type="match status" value="1"/>
</dbReference>
<dbReference type="Proteomes" id="UP001262754">
    <property type="component" value="Unassembled WGS sequence"/>
</dbReference>
<dbReference type="PRINTS" id="PR00036">
    <property type="entry name" value="HTHLACI"/>
</dbReference>
<dbReference type="PANTHER" id="PTHR30146:SF153">
    <property type="entry name" value="LACTOSE OPERON REPRESSOR"/>
    <property type="match status" value="1"/>
</dbReference>
<evidence type="ECO:0000313" key="5">
    <source>
        <dbReference type="EMBL" id="MDR6532474.1"/>
    </source>
</evidence>
<comment type="caution">
    <text evidence="5">The sequence shown here is derived from an EMBL/GenBank/DDBJ whole genome shotgun (WGS) entry which is preliminary data.</text>
</comment>
<reference evidence="5 6" key="1">
    <citation type="submission" date="2023-07" db="EMBL/GenBank/DDBJ databases">
        <title>Sorghum-associated microbial communities from plants grown in Nebraska, USA.</title>
        <authorList>
            <person name="Schachtman D."/>
        </authorList>
    </citation>
    <scope>NUCLEOTIDE SEQUENCE [LARGE SCALE GENOMIC DNA]</scope>
    <source>
        <strain evidence="5 6">DS2154</strain>
    </source>
</reference>
<keyword evidence="3" id="KW-0804">Transcription</keyword>
<dbReference type="SUPFAM" id="SSF47413">
    <property type="entry name" value="lambda repressor-like DNA-binding domains"/>
    <property type="match status" value="1"/>
</dbReference>
<dbReference type="PROSITE" id="PS00356">
    <property type="entry name" value="HTH_LACI_1"/>
    <property type="match status" value="1"/>
</dbReference>
<name>A0ABU1N223_9CAUL</name>
<protein>
    <submittedName>
        <fullName evidence="5">LacI family transcriptional regulator</fullName>
    </submittedName>
</protein>
<evidence type="ECO:0000313" key="6">
    <source>
        <dbReference type="Proteomes" id="UP001262754"/>
    </source>
</evidence>
<dbReference type="EMBL" id="JAVDRL010000009">
    <property type="protein sequence ID" value="MDR6532474.1"/>
    <property type="molecule type" value="Genomic_DNA"/>
</dbReference>
<dbReference type="InterPro" id="IPR010982">
    <property type="entry name" value="Lambda_DNA-bd_dom_sf"/>
</dbReference>
<keyword evidence="2" id="KW-0238">DNA-binding</keyword>
<dbReference type="InterPro" id="IPR000843">
    <property type="entry name" value="HTH_LacI"/>
</dbReference>
<dbReference type="SUPFAM" id="SSF53822">
    <property type="entry name" value="Periplasmic binding protein-like I"/>
    <property type="match status" value="1"/>
</dbReference>
<dbReference type="CDD" id="cd01545">
    <property type="entry name" value="PBP1_SalR"/>
    <property type="match status" value="1"/>
</dbReference>
<evidence type="ECO:0000256" key="2">
    <source>
        <dbReference type="ARBA" id="ARBA00023125"/>
    </source>
</evidence>
<dbReference type="Pfam" id="PF13377">
    <property type="entry name" value="Peripla_BP_3"/>
    <property type="match status" value="1"/>
</dbReference>
<feature type="domain" description="HTH lacI-type" evidence="4">
    <location>
        <begin position="1"/>
        <end position="55"/>
    </location>
</feature>
<accession>A0ABU1N223</accession>
<dbReference type="Pfam" id="PF00356">
    <property type="entry name" value="LacI"/>
    <property type="match status" value="1"/>
</dbReference>
<dbReference type="Gene3D" id="3.40.50.2300">
    <property type="match status" value="2"/>
</dbReference>
<evidence type="ECO:0000256" key="1">
    <source>
        <dbReference type="ARBA" id="ARBA00023015"/>
    </source>
</evidence>
<dbReference type="Gene3D" id="1.10.260.40">
    <property type="entry name" value="lambda repressor-like DNA-binding domains"/>
    <property type="match status" value="1"/>
</dbReference>
<dbReference type="InterPro" id="IPR028082">
    <property type="entry name" value="Peripla_BP_I"/>
</dbReference>
<dbReference type="SMART" id="SM00354">
    <property type="entry name" value="HTH_LACI"/>
    <property type="match status" value="1"/>
</dbReference>
<evidence type="ECO:0000259" key="4">
    <source>
        <dbReference type="PROSITE" id="PS50932"/>
    </source>
</evidence>
<dbReference type="RefSeq" id="WP_310032997.1">
    <property type="nucleotide sequence ID" value="NZ_JAVDRL010000009.1"/>
</dbReference>
<keyword evidence="6" id="KW-1185">Reference proteome</keyword>
<evidence type="ECO:0000256" key="3">
    <source>
        <dbReference type="ARBA" id="ARBA00023163"/>
    </source>
</evidence>
<proteinExistence type="predicted"/>
<sequence>MTLHDVARHAGVSSMTVSRVINDYAFISEAARAKVLKSIEELGYRPNAVARATRTGVAQVGVLYSNPNSSNLSAFLMGAFRKAGEIGCQLLIEPTAAHPTPARAVAKLIEAGVGAVVLPPPLCDNAKILKLLAAAGVAPVSFATARPSPDVTSVAIDDFEGAAMMTRHLIALGHVDIALVRGDPSHSTSTRREEGFRATMAQAGLAVPDAYVVEGAFTYRSGLTAASQLLGLRRRPSAIFASNDDMAAAVSAVAHGMGIAVPTELSIAGFDDTPVASTIWPQLTTIHQPIADMAATAVELAAGLARRDADDDQPRRHVLAELTLVVRQSTAPPAS</sequence>
<gene>
    <name evidence="5" type="ORF">J2800_003232</name>
</gene>
<dbReference type="PANTHER" id="PTHR30146">
    <property type="entry name" value="LACI-RELATED TRANSCRIPTIONAL REPRESSOR"/>
    <property type="match status" value="1"/>
</dbReference>
<dbReference type="InterPro" id="IPR046335">
    <property type="entry name" value="LacI/GalR-like_sensor"/>
</dbReference>
<dbReference type="CDD" id="cd01392">
    <property type="entry name" value="HTH_LacI"/>
    <property type="match status" value="1"/>
</dbReference>
<organism evidence="5 6">
    <name type="scientific">Caulobacter rhizosphaerae</name>
    <dbReference type="NCBI Taxonomy" id="2010972"/>
    <lineage>
        <taxon>Bacteria</taxon>
        <taxon>Pseudomonadati</taxon>
        <taxon>Pseudomonadota</taxon>
        <taxon>Alphaproteobacteria</taxon>
        <taxon>Caulobacterales</taxon>
        <taxon>Caulobacteraceae</taxon>
        <taxon>Caulobacter</taxon>
    </lineage>
</organism>
<keyword evidence="1" id="KW-0805">Transcription regulation</keyword>